<dbReference type="PIRSF" id="PIRSF001604">
    <property type="entry name" value="LigA"/>
    <property type="match status" value="1"/>
</dbReference>
<keyword evidence="10 14" id="KW-0234">DNA repair</keyword>
<evidence type="ECO:0000313" key="16">
    <source>
        <dbReference type="EMBL" id="HIR71758.1"/>
    </source>
</evidence>
<proteinExistence type="inferred from homology"/>
<dbReference type="InterPro" id="IPR001679">
    <property type="entry name" value="DNA_ligase"/>
</dbReference>
<dbReference type="InterPro" id="IPR012340">
    <property type="entry name" value="NA-bd_OB-fold"/>
</dbReference>
<feature type="binding site" evidence="14">
    <location>
        <position position="320"/>
    </location>
    <ligand>
        <name>NAD(+)</name>
        <dbReference type="ChEBI" id="CHEBI:57540"/>
    </ligand>
</feature>
<keyword evidence="7 14" id="KW-0862">Zinc</keyword>
<dbReference type="PROSITE" id="PS50172">
    <property type="entry name" value="BRCT"/>
    <property type="match status" value="1"/>
</dbReference>
<comment type="catalytic activity">
    <reaction evidence="12 14">
        <text>NAD(+) + (deoxyribonucleotide)n-3'-hydroxyl + 5'-phospho-(deoxyribonucleotide)m = (deoxyribonucleotide)n+m + AMP + beta-nicotinamide D-nucleotide.</text>
        <dbReference type="EC" id="6.5.1.2"/>
    </reaction>
</comment>
<evidence type="ECO:0000256" key="6">
    <source>
        <dbReference type="ARBA" id="ARBA00022763"/>
    </source>
</evidence>
<dbReference type="Pfam" id="PF00533">
    <property type="entry name" value="BRCT"/>
    <property type="match status" value="1"/>
</dbReference>
<evidence type="ECO:0000256" key="14">
    <source>
        <dbReference type="HAMAP-Rule" id="MF_01588"/>
    </source>
</evidence>
<dbReference type="Pfam" id="PF22745">
    <property type="entry name" value="Nlig-Ia"/>
    <property type="match status" value="1"/>
</dbReference>
<evidence type="ECO:0000256" key="2">
    <source>
        <dbReference type="ARBA" id="ARBA00013308"/>
    </source>
</evidence>
<dbReference type="GO" id="GO:0046872">
    <property type="term" value="F:metal ion binding"/>
    <property type="evidence" value="ECO:0007669"/>
    <property type="project" value="UniProtKB-KW"/>
</dbReference>
<dbReference type="InterPro" id="IPR013839">
    <property type="entry name" value="DNAligase_adenylation"/>
</dbReference>
<comment type="similarity">
    <text evidence="13 14">Belongs to the NAD-dependent DNA ligase family. LigA subfamily.</text>
</comment>
<dbReference type="EMBL" id="DVHM01000183">
    <property type="protein sequence ID" value="HIR71758.1"/>
    <property type="molecule type" value="Genomic_DNA"/>
</dbReference>
<evidence type="ECO:0000256" key="1">
    <source>
        <dbReference type="ARBA" id="ARBA00012722"/>
    </source>
</evidence>
<organism evidence="16 17">
    <name type="scientific">Candidatus Pullilachnospira gallistercoris</name>
    <dbReference type="NCBI Taxonomy" id="2840911"/>
    <lineage>
        <taxon>Bacteria</taxon>
        <taxon>Bacillati</taxon>
        <taxon>Bacillota</taxon>
        <taxon>Clostridia</taxon>
        <taxon>Lachnospirales</taxon>
        <taxon>Lachnospiraceae</taxon>
        <taxon>Lachnospiraceae incertae sedis</taxon>
        <taxon>Candidatus Pullilachnospira</taxon>
    </lineage>
</organism>
<dbReference type="Gene3D" id="6.20.10.30">
    <property type="match status" value="1"/>
</dbReference>
<evidence type="ECO:0000256" key="10">
    <source>
        <dbReference type="ARBA" id="ARBA00023204"/>
    </source>
</evidence>
<dbReference type="Gene3D" id="1.10.150.20">
    <property type="entry name" value="5' to 3' exonuclease, C-terminal subdomain"/>
    <property type="match status" value="2"/>
</dbReference>
<dbReference type="SUPFAM" id="SSF56091">
    <property type="entry name" value="DNA ligase/mRNA capping enzyme, catalytic domain"/>
    <property type="match status" value="1"/>
</dbReference>
<feature type="binding site" evidence="14">
    <location>
        <begin position="42"/>
        <end position="46"/>
    </location>
    <ligand>
        <name>NAD(+)</name>
        <dbReference type="ChEBI" id="CHEBI:57540"/>
    </ligand>
</feature>
<feature type="binding site" evidence="14">
    <location>
        <position position="414"/>
    </location>
    <ligand>
        <name>Zn(2+)</name>
        <dbReference type="ChEBI" id="CHEBI:29105"/>
    </ligand>
</feature>
<dbReference type="GO" id="GO:0006281">
    <property type="term" value="P:DNA repair"/>
    <property type="evidence" value="ECO:0007669"/>
    <property type="project" value="UniProtKB-KW"/>
</dbReference>
<keyword evidence="9 14" id="KW-0520">NAD</keyword>
<keyword evidence="6 14" id="KW-0227">DNA damage</keyword>
<keyword evidence="11 14" id="KW-0464">Manganese</keyword>
<keyword evidence="8 14" id="KW-0460">Magnesium</keyword>
<dbReference type="HAMAP" id="MF_01588">
    <property type="entry name" value="DNA_ligase_A"/>
    <property type="match status" value="1"/>
</dbReference>
<feature type="binding site" evidence="14">
    <location>
        <begin position="92"/>
        <end position="93"/>
    </location>
    <ligand>
        <name>NAD(+)</name>
        <dbReference type="ChEBI" id="CHEBI:57540"/>
    </ligand>
</feature>
<dbReference type="EC" id="6.5.1.2" evidence="1 14"/>
<dbReference type="FunFam" id="1.10.150.20:FF:000006">
    <property type="entry name" value="DNA ligase"/>
    <property type="match status" value="1"/>
</dbReference>
<dbReference type="Proteomes" id="UP000823912">
    <property type="component" value="Unassembled WGS sequence"/>
</dbReference>
<dbReference type="Gene3D" id="2.40.50.140">
    <property type="entry name" value="Nucleic acid-binding proteins"/>
    <property type="match status" value="1"/>
</dbReference>
<keyword evidence="4 14" id="KW-0235">DNA replication</keyword>
<evidence type="ECO:0000313" key="17">
    <source>
        <dbReference type="Proteomes" id="UP000823912"/>
    </source>
</evidence>
<dbReference type="InterPro" id="IPR041663">
    <property type="entry name" value="DisA/LigA_HHH"/>
</dbReference>
<feature type="binding site" evidence="14">
    <location>
        <position position="180"/>
    </location>
    <ligand>
        <name>NAD(+)</name>
        <dbReference type="ChEBI" id="CHEBI:57540"/>
    </ligand>
</feature>
<sequence>MSSEEQIREDAANPGEEIRSLRKQIEYHSDRYYNMDAPEISDYEYDMMMRRLRELEQAYPQFADASSPTRKVGGKAKREAGVLVRHNVPMLSLQDVFSREEVDAFVEEMREKLDHPEFVVEYKIDGLSMSLRYEQGHLALAETRGDGINFGEDVTANAREIDDVVEELSDAPEYLEIRGEVYMTEEAFDRVNATQELLGKKPFANPRNCAAGTLRQLDSSIVRQRQLSMFIFNLQQVRGREFSTHTQAYEYMKSQGIRVIEDYRVCTTAEEVWDAICAIGEKRGDLGYDIDGAVVKINDFAQRQMLGATSKVPRWAVAYKYPPEEKETKILDIELSVGRTGRITPTAVFEPVRLCGTTVSRATLHNQDFINELDIGIGDTVLVYKSGEIIPKIRAVVHEKRPAGTKTFVIPDVCPVCGAPAQREKNTADIRCTSPTCPAQLERHIINFVGRDAMDMKGFGAVYIEELVRLGYLKGIADIFSLKEHREELIEAGIIGKEKNTDKLLAVIEEAKSRDADRLLTGFGIPNVGKAAAKTLLNHFGSIDALEQADMEQLLAVEDIGEISAKAIMDFFADPATKEMIARLKEAGVNMQMHRQEGSDTVLEGITFVITGTLPSMSRKEAAELIERHGGKVTGSVSKKTGYLVAGENAGSKLDKAGALGIPVLTEEELQKLIEEREVAEHAD</sequence>
<dbReference type="SMART" id="SM00292">
    <property type="entry name" value="BRCT"/>
    <property type="match status" value="1"/>
</dbReference>
<feature type="binding site" evidence="14">
    <location>
        <position position="296"/>
    </location>
    <ligand>
        <name>NAD(+)</name>
        <dbReference type="ChEBI" id="CHEBI:57540"/>
    </ligand>
</feature>
<evidence type="ECO:0000256" key="3">
    <source>
        <dbReference type="ARBA" id="ARBA00022598"/>
    </source>
</evidence>
<reference evidence="16" key="2">
    <citation type="journal article" date="2021" name="PeerJ">
        <title>Extensive microbial diversity within the chicken gut microbiome revealed by metagenomics and culture.</title>
        <authorList>
            <person name="Gilroy R."/>
            <person name="Ravi A."/>
            <person name="Getino M."/>
            <person name="Pursley I."/>
            <person name="Horton D.L."/>
            <person name="Alikhan N.F."/>
            <person name="Baker D."/>
            <person name="Gharbi K."/>
            <person name="Hall N."/>
            <person name="Watson M."/>
            <person name="Adriaenssens E.M."/>
            <person name="Foster-Nyarko E."/>
            <person name="Jarju S."/>
            <person name="Secka A."/>
            <person name="Antonio M."/>
            <person name="Oren A."/>
            <person name="Chaudhuri R.R."/>
            <person name="La Ragione R."/>
            <person name="Hildebrand F."/>
            <person name="Pallen M.J."/>
        </authorList>
    </citation>
    <scope>NUCLEOTIDE SEQUENCE</scope>
    <source>
        <strain evidence="16">ChiSjej5B23-6657</strain>
    </source>
</reference>
<dbReference type="Pfam" id="PF12826">
    <property type="entry name" value="HHH_2"/>
    <property type="match status" value="1"/>
</dbReference>
<keyword evidence="5 14" id="KW-0479">Metal-binding</keyword>
<dbReference type="SUPFAM" id="SSF52113">
    <property type="entry name" value="BRCT domain"/>
    <property type="match status" value="1"/>
</dbReference>
<dbReference type="InterPro" id="IPR036420">
    <property type="entry name" value="BRCT_dom_sf"/>
</dbReference>
<feature type="domain" description="BRCT" evidence="15">
    <location>
        <begin position="598"/>
        <end position="684"/>
    </location>
</feature>
<feature type="binding site" evidence="14">
    <location>
        <position position="417"/>
    </location>
    <ligand>
        <name>Zn(2+)</name>
        <dbReference type="ChEBI" id="CHEBI:29105"/>
    </ligand>
</feature>
<comment type="cofactor">
    <cofactor evidence="14">
        <name>Mg(2+)</name>
        <dbReference type="ChEBI" id="CHEBI:18420"/>
    </cofactor>
    <cofactor evidence="14">
        <name>Mn(2+)</name>
        <dbReference type="ChEBI" id="CHEBI:29035"/>
    </cofactor>
</comment>
<dbReference type="PANTHER" id="PTHR23389:SF9">
    <property type="entry name" value="DNA LIGASE"/>
    <property type="match status" value="1"/>
</dbReference>
<dbReference type="Pfam" id="PF03120">
    <property type="entry name" value="OB_DNA_ligase"/>
    <property type="match status" value="1"/>
</dbReference>
<dbReference type="InterPro" id="IPR001357">
    <property type="entry name" value="BRCT_dom"/>
</dbReference>
<feature type="binding site" evidence="14">
    <location>
        <position position="432"/>
    </location>
    <ligand>
        <name>Zn(2+)</name>
        <dbReference type="ChEBI" id="CHEBI:29105"/>
    </ligand>
</feature>
<accession>A0A9D1EBN2</accession>
<evidence type="ECO:0000256" key="12">
    <source>
        <dbReference type="ARBA" id="ARBA00034005"/>
    </source>
</evidence>
<name>A0A9D1EBN2_9FIRM</name>
<dbReference type="PROSITE" id="PS01056">
    <property type="entry name" value="DNA_LIGASE_N2"/>
    <property type="match status" value="1"/>
</dbReference>
<dbReference type="PANTHER" id="PTHR23389">
    <property type="entry name" value="CHROMOSOME TRANSMISSION FIDELITY FACTOR 18"/>
    <property type="match status" value="1"/>
</dbReference>
<dbReference type="NCBIfam" id="NF005932">
    <property type="entry name" value="PRK07956.1"/>
    <property type="match status" value="1"/>
</dbReference>
<evidence type="ECO:0000256" key="13">
    <source>
        <dbReference type="ARBA" id="ARBA00060881"/>
    </source>
</evidence>
<keyword evidence="3 14" id="KW-0436">Ligase</keyword>
<dbReference type="GO" id="GO:0003911">
    <property type="term" value="F:DNA ligase (NAD+) activity"/>
    <property type="evidence" value="ECO:0007669"/>
    <property type="project" value="UniProtKB-UniRule"/>
</dbReference>
<dbReference type="InterPro" id="IPR004150">
    <property type="entry name" value="NAD_DNA_ligase_OB"/>
</dbReference>
<dbReference type="FunFam" id="2.40.50.140:FF:000012">
    <property type="entry name" value="DNA ligase"/>
    <property type="match status" value="1"/>
</dbReference>
<feature type="binding site" evidence="14">
    <location>
        <position position="437"/>
    </location>
    <ligand>
        <name>Zn(2+)</name>
        <dbReference type="ChEBI" id="CHEBI:29105"/>
    </ligand>
</feature>
<comment type="function">
    <text evidence="14">DNA ligase that catalyzes the formation of phosphodiester linkages between 5'-phosphoryl and 3'-hydroxyl groups in double-stranded DNA using NAD as a coenzyme and as the energy source for the reaction. It is essential for DNA replication and repair of damaged DNA.</text>
</comment>
<dbReference type="InterPro" id="IPR004149">
    <property type="entry name" value="Znf_DNAligase_C4"/>
</dbReference>
<evidence type="ECO:0000256" key="4">
    <source>
        <dbReference type="ARBA" id="ARBA00022705"/>
    </source>
</evidence>
<dbReference type="GO" id="GO:0006260">
    <property type="term" value="P:DNA replication"/>
    <property type="evidence" value="ECO:0007669"/>
    <property type="project" value="UniProtKB-KW"/>
</dbReference>
<dbReference type="Gene3D" id="1.10.287.610">
    <property type="entry name" value="Helix hairpin bin"/>
    <property type="match status" value="1"/>
</dbReference>
<comment type="caution">
    <text evidence="16">The sequence shown here is derived from an EMBL/GenBank/DDBJ whole genome shotgun (WGS) entry which is preliminary data.</text>
</comment>
<dbReference type="CDD" id="cd00114">
    <property type="entry name" value="LIGANc"/>
    <property type="match status" value="1"/>
</dbReference>
<evidence type="ECO:0000256" key="11">
    <source>
        <dbReference type="ARBA" id="ARBA00023211"/>
    </source>
</evidence>
<dbReference type="Pfam" id="PF03119">
    <property type="entry name" value="DNA_ligase_ZBD"/>
    <property type="match status" value="1"/>
</dbReference>
<evidence type="ECO:0000256" key="9">
    <source>
        <dbReference type="ARBA" id="ARBA00023027"/>
    </source>
</evidence>
<dbReference type="GO" id="GO:0005829">
    <property type="term" value="C:cytosol"/>
    <property type="evidence" value="ECO:0007669"/>
    <property type="project" value="TreeGrafter"/>
</dbReference>
<dbReference type="InterPro" id="IPR013840">
    <property type="entry name" value="DNAligase_N"/>
</dbReference>
<gene>
    <name evidence="14 16" type="primary">ligA</name>
    <name evidence="16" type="ORF">IAA55_10845</name>
</gene>
<dbReference type="InterPro" id="IPR033136">
    <property type="entry name" value="DNA_ligase_CS"/>
</dbReference>
<reference evidence="16" key="1">
    <citation type="submission" date="2020-10" db="EMBL/GenBank/DDBJ databases">
        <authorList>
            <person name="Gilroy R."/>
        </authorList>
    </citation>
    <scope>NUCLEOTIDE SEQUENCE</scope>
    <source>
        <strain evidence="16">ChiSjej5B23-6657</strain>
    </source>
</reference>
<feature type="binding site" evidence="14">
    <location>
        <position position="121"/>
    </location>
    <ligand>
        <name>NAD(+)</name>
        <dbReference type="ChEBI" id="CHEBI:57540"/>
    </ligand>
</feature>
<dbReference type="Gene3D" id="3.40.50.10190">
    <property type="entry name" value="BRCT domain"/>
    <property type="match status" value="1"/>
</dbReference>
<dbReference type="SMART" id="SM00532">
    <property type="entry name" value="LIGANc"/>
    <property type="match status" value="1"/>
</dbReference>
<dbReference type="Gene3D" id="3.30.470.30">
    <property type="entry name" value="DNA ligase/mRNA capping enzyme"/>
    <property type="match status" value="1"/>
</dbReference>
<evidence type="ECO:0000256" key="7">
    <source>
        <dbReference type="ARBA" id="ARBA00022833"/>
    </source>
</evidence>
<dbReference type="InterPro" id="IPR010994">
    <property type="entry name" value="RuvA_2-like"/>
</dbReference>
<dbReference type="SUPFAM" id="SSF47781">
    <property type="entry name" value="RuvA domain 2-like"/>
    <property type="match status" value="1"/>
</dbReference>
<dbReference type="NCBIfam" id="TIGR00575">
    <property type="entry name" value="dnlj"/>
    <property type="match status" value="1"/>
</dbReference>
<dbReference type="Pfam" id="PF01653">
    <property type="entry name" value="DNA_ligase_aden"/>
    <property type="match status" value="1"/>
</dbReference>
<feature type="binding site" evidence="14">
    <location>
        <position position="144"/>
    </location>
    <ligand>
        <name>NAD(+)</name>
        <dbReference type="ChEBI" id="CHEBI:57540"/>
    </ligand>
</feature>
<feature type="active site" description="N6-AMP-lysine intermediate" evidence="14">
    <location>
        <position position="123"/>
    </location>
</feature>
<protein>
    <recommendedName>
        <fullName evidence="2 14">DNA ligase</fullName>
        <ecNumber evidence="1 14">6.5.1.2</ecNumber>
    </recommendedName>
    <alternativeName>
        <fullName evidence="14">Polydeoxyribonucleotide synthase [NAD(+)]</fullName>
    </alternativeName>
</protein>
<evidence type="ECO:0000259" key="15">
    <source>
        <dbReference type="PROSITE" id="PS50172"/>
    </source>
</evidence>
<evidence type="ECO:0000256" key="5">
    <source>
        <dbReference type="ARBA" id="ARBA00022723"/>
    </source>
</evidence>
<dbReference type="AlphaFoldDB" id="A0A9D1EBN2"/>
<evidence type="ECO:0000256" key="8">
    <source>
        <dbReference type="ARBA" id="ARBA00022842"/>
    </source>
</evidence>
<dbReference type="SUPFAM" id="SSF50249">
    <property type="entry name" value="Nucleic acid-binding proteins"/>
    <property type="match status" value="1"/>
</dbReference>